<reference evidence="5" key="1">
    <citation type="journal article" name="Front. Plant Sci.">
        <title>Sequencing and Analysis of the Complete Organellar Genomes of Prototheca wickerhamii.</title>
        <authorList>
            <person name="Bakula Z."/>
            <person name="Gromadka R."/>
            <person name="Gawor J."/>
            <person name="Siedlecki P."/>
            <person name="Pomorski J.J."/>
            <person name="Maciszewski K."/>
            <person name="Gromadka A."/>
            <person name="Karnkowska A."/>
            <person name="Jagielski T."/>
        </authorList>
    </citation>
    <scope>NUCLEOTIDE SEQUENCE</scope>
    <source>
        <strain evidence="5">DBVPG</strain>
    </source>
</reference>
<dbReference type="GeneID" id="63880508"/>
<dbReference type="Gene3D" id="2.170.120.12">
    <property type="entry name" value="DNA-directed RNA polymerase, insert domain"/>
    <property type="match status" value="1"/>
</dbReference>
<dbReference type="Pfam" id="PF01193">
    <property type="entry name" value="RNA_pol_L"/>
    <property type="match status" value="1"/>
</dbReference>
<evidence type="ECO:0000256" key="2">
    <source>
        <dbReference type="ARBA" id="ARBA00023163"/>
    </source>
</evidence>
<dbReference type="EMBL" id="MN794236">
    <property type="protein sequence ID" value="QOZ41687.1"/>
    <property type="molecule type" value="Genomic_DNA"/>
</dbReference>
<keyword evidence="5" id="KW-0687">Ribonucleoprotein</keyword>
<protein>
    <recommendedName>
        <fullName evidence="3">Plastid-encoded RNA polymerase subunit alpha</fullName>
    </recommendedName>
</protein>
<feature type="domain" description="DNA-directed RNA polymerase RpoA/D/Rpb3-type" evidence="4">
    <location>
        <begin position="24"/>
        <end position="255"/>
    </location>
</feature>
<evidence type="ECO:0000313" key="5">
    <source>
        <dbReference type="EMBL" id="QOZ41687.1"/>
    </source>
</evidence>
<gene>
    <name evidence="5" type="primary">rpoA</name>
    <name evidence="5" type="ORF">DBVPGpl_019</name>
</gene>
<dbReference type="Gene3D" id="3.30.1360.10">
    <property type="entry name" value="RNA polymerase, RBP11-like subunit"/>
    <property type="match status" value="1"/>
</dbReference>
<evidence type="ECO:0000256" key="1">
    <source>
        <dbReference type="ARBA" id="ARBA00022478"/>
    </source>
</evidence>
<dbReference type="InterPro" id="IPR036643">
    <property type="entry name" value="RNApol_insert_sf"/>
</dbReference>
<dbReference type="InterPro" id="IPR036603">
    <property type="entry name" value="RBP11-like"/>
</dbReference>
<keyword evidence="5" id="KW-0934">Plastid</keyword>
<keyword evidence="1" id="KW-0240">DNA-directed RNA polymerase</keyword>
<dbReference type="AlphaFoldDB" id="A0A873HVS5"/>
<keyword evidence="5" id="KW-0689">Ribosomal protein</keyword>
<dbReference type="GO" id="GO:0046983">
    <property type="term" value="F:protein dimerization activity"/>
    <property type="evidence" value="ECO:0007669"/>
    <property type="project" value="InterPro"/>
</dbReference>
<evidence type="ECO:0000256" key="3">
    <source>
        <dbReference type="ARBA" id="ARBA00031776"/>
    </source>
</evidence>
<dbReference type="InterPro" id="IPR011263">
    <property type="entry name" value="DNA-dir_RNA_pol_RpoA/D/Rpb3"/>
</dbReference>
<dbReference type="RefSeq" id="YP_010040791.1">
    <property type="nucleotide sequence ID" value="NC_054192.1"/>
</dbReference>
<dbReference type="SUPFAM" id="SSF56553">
    <property type="entry name" value="Insert subdomain of RNA polymerase alpha subunit"/>
    <property type="match status" value="1"/>
</dbReference>
<dbReference type="SUPFAM" id="SSF55257">
    <property type="entry name" value="RBP11-like subunits of RNA polymerase"/>
    <property type="match status" value="1"/>
</dbReference>
<evidence type="ECO:0000259" key="4">
    <source>
        <dbReference type="SMART" id="SM00662"/>
    </source>
</evidence>
<organism evidence="5">
    <name type="scientific">Prototheca wickerhamii</name>
    <dbReference type="NCBI Taxonomy" id="3111"/>
    <lineage>
        <taxon>Eukaryota</taxon>
        <taxon>Viridiplantae</taxon>
        <taxon>Chlorophyta</taxon>
        <taxon>core chlorophytes</taxon>
        <taxon>Trebouxiophyceae</taxon>
        <taxon>Chlorellales</taxon>
        <taxon>Chlorellaceae</taxon>
        <taxon>Prototheca</taxon>
    </lineage>
</organism>
<dbReference type="InterPro" id="IPR011262">
    <property type="entry name" value="DNA-dir_RNA_pol_insert"/>
</dbReference>
<dbReference type="GO" id="GO:0006351">
    <property type="term" value="P:DNA-templated transcription"/>
    <property type="evidence" value="ECO:0007669"/>
    <property type="project" value="InterPro"/>
</dbReference>
<geneLocation type="non-photosynthetic plastid" evidence="5"/>
<dbReference type="Pfam" id="PF01000">
    <property type="entry name" value="RNA_pol_A_bac"/>
    <property type="match status" value="1"/>
</dbReference>
<dbReference type="GO" id="GO:0000428">
    <property type="term" value="C:DNA-directed RNA polymerase complex"/>
    <property type="evidence" value="ECO:0007669"/>
    <property type="project" value="UniProtKB-KW"/>
</dbReference>
<dbReference type="SMART" id="SM00662">
    <property type="entry name" value="RPOLD"/>
    <property type="match status" value="1"/>
</dbReference>
<sequence length="257" mass="29495">MQLNFKKDYVFRVESERSQNGELYARLHIGLFPKNKALTFSTALRRSLLSDIPALVISDIIVFGVEHEFETLPGIQEPFFDIIENLKKIVIAHISEGLEFFLSNPGEIKGFINFKGPGEIKAHDIILPSDFFCVTPDQHIATVSHNGELIIGLKIILMDPNRVNQINKYGITQLDNFKLSEVFLRKKKTTKKNQKVLNLNCVPNPVKKVTFFIQQLEKKQNLEFIDLEIVTDGSITPKQALRYSILKLTKFFSHYIF</sequence>
<name>A0A873HVS5_PROWI</name>
<dbReference type="GO" id="GO:0003899">
    <property type="term" value="F:DNA-directed RNA polymerase activity"/>
    <property type="evidence" value="ECO:0007669"/>
    <property type="project" value="InterPro"/>
</dbReference>
<proteinExistence type="predicted"/>
<keyword evidence="2" id="KW-0804">Transcription</keyword>
<dbReference type="GO" id="GO:0005840">
    <property type="term" value="C:ribosome"/>
    <property type="evidence" value="ECO:0007669"/>
    <property type="project" value="UniProtKB-KW"/>
</dbReference>
<accession>A0A873HVS5</accession>